<proteinExistence type="predicted"/>
<dbReference type="EMBL" id="JBIPKE010000014">
    <property type="protein sequence ID" value="MFH6983152.1"/>
    <property type="molecule type" value="Genomic_DNA"/>
</dbReference>
<evidence type="ECO:0000313" key="1">
    <source>
        <dbReference type="EMBL" id="MFH6983152.1"/>
    </source>
</evidence>
<dbReference type="Proteomes" id="UP001610063">
    <property type="component" value="Unassembled WGS sequence"/>
</dbReference>
<reference evidence="1 2" key="1">
    <citation type="journal article" date="2013" name="Int. J. Syst. Evol. Microbiol.">
        <title>Marinoscillum luteum sp. nov., isolated from marine sediment.</title>
        <authorList>
            <person name="Cha I.T."/>
            <person name="Park S.J."/>
            <person name="Kim S.J."/>
            <person name="Kim J.G."/>
            <person name="Jung M.Y."/>
            <person name="Shin K.S."/>
            <person name="Kwon K.K."/>
            <person name="Yang S.H."/>
            <person name="Seo Y.S."/>
            <person name="Rhee S.K."/>
        </authorList>
    </citation>
    <scope>NUCLEOTIDE SEQUENCE [LARGE SCALE GENOMIC DNA]</scope>
    <source>
        <strain evidence="1 2">KCTC 23939</strain>
    </source>
</reference>
<evidence type="ECO:0000313" key="2">
    <source>
        <dbReference type="Proteomes" id="UP001610063"/>
    </source>
</evidence>
<dbReference type="InterPro" id="IPR025515">
    <property type="entry name" value="DUF4403"/>
</dbReference>
<keyword evidence="2" id="KW-1185">Reference proteome</keyword>
<sequence>MRKICLYLVLLGALMACDRSTKKESEAALPPLQTLPSYLSFRVNFPVGELEDGVNRVLPKLILDDALPLKGKGDTLFLKVERKGKLNLAIRKNEVFASIPLDVEAGISKKVLGVTFSNADAPVKFSGLLKASATVGIDENWDMNVTCEYKGFDLGESSKISIMGMTFNVEGTIDKALEEHEDQLSDIICGALNKAVDFRGTVEKVWMDLQKPQRIAKRPQELWLYSNPVALNGTLVPLEKDTLSVHVEFRTKINISPIKRDVEVKVPLTSRGEPLNTRAALLVYPEINLPYDLLSQTLKRELAQHEFIYEAYKVRVTDAQIMREGQKLKVKLTTTGDLNGIVYATGRPVLNEDRELVLEGFAYEIDADDEWVAMTDWAVHEFAERYVAEQVRMDMQPFLEDLDELIMTGLDKSHLAEKLDLQIGFDEVTSYQLRLTEDAIQWIFYLEGWSQLNLKKGLFKNRD</sequence>
<comment type="caution">
    <text evidence="1">The sequence shown here is derived from an EMBL/GenBank/DDBJ whole genome shotgun (WGS) entry which is preliminary data.</text>
</comment>
<accession>A0ABW7N6Z0</accession>
<dbReference type="PROSITE" id="PS51257">
    <property type="entry name" value="PROKAR_LIPOPROTEIN"/>
    <property type="match status" value="1"/>
</dbReference>
<name>A0ABW7N6Z0_9BACT</name>
<protein>
    <submittedName>
        <fullName evidence="1">DUF4403 family protein</fullName>
    </submittedName>
</protein>
<dbReference type="Pfam" id="PF14356">
    <property type="entry name" value="DUF4403"/>
    <property type="match status" value="1"/>
</dbReference>
<gene>
    <name evidence="1" type="ORF">ACHKAR_06865</name>
</gene>
<organism evidence="1 2">
    <name type="scientific">Marinoscillum luteum</name>
    <dbReference type="NCBI Taxonomy" id="861051"/>
    <lineage>
        <taxon>Bacteria</taxon>
        <taxon>Pseudomonadati</taxon>
        <taxon>Bacteroidota</taxon>
        <taxon>Cytophagia</taxon>
        <taxon>Cytophagales</taxon>
        <taxon>Reichenbachiellaceae</taxon>
        <taxon>Marinoscillum</taxon>
    </lineage>
</organism>
<dbReference type="RefSeq" id="WP_395416720.1">
    <property type="nucleotide sequence ID" value="NZ_JBIPKE010000014.1"/>
</dbReference>